<dbReference type="InterPro" id="IPR002035">
    <property type="entry name" value="VWF_A"/>
</dbReference>
<dbReference type="Pfam" id="PF13768">
    <property type="entry name" value="VWA_3"/>
    <property type="match status" value="1"/>
</dbReference>
<sequence>MRKGTTTLSPMEENDELFRSSKNTHNASKNEGLSPSKSTQTWTVKTLLQEQRDDAEEWETSEEWLERRSLESCGLTLSHLLSQCSTAAVSYREDQVEIESESLADFQMQLYQAIEMYHRRIQWLTRGSRKIFGVVTGSRLGVLIDSSDMSCSEERFSELQRHLLLLVQEQLCLKKQLHFLSIGTEVSSLWEKPKDVNPKRLQEVQEWILRLRPSGECNLLQALEKTRSHAHLDSLLIILSSCVDL</sequence>
<reference evidence="3 4" key="1">
    <citation type="submission" date="2020-02" db="EMBL/GenBank/DDBJ databases">
        <title>A chromosome-scale genome assembly of the black bullhead catfish (Ameiurus melas).</title>
        <authorList>
            <person name="Wen M."/>
            <person name="Zham M."/>
            <person name="Cabau C."/>
            <person name="Klopp C."/>
            <person name="Donnadieu C."/>
            <person name="Roques C."/>
            <person name="Bouchez O."/>
            <person name="Lampietro C."/>
            <person name="Jouanno E."/>
            <person name="Herpin A."/>
            <person name="Louis A."/>
            <person name="Berthelot C."/>
            <person name="Parey E."/>
            <person name="Roest-Crollius H."/>
            <person name="Braasch I."/>
            <person name="Postlethwait J."/>
            <person name="Robinson-Rechavi M."/>
            <person name="Echchiki A."/>
            <person name="Begum T."/>
            <person name="Montfort J."/>
            <person name="Schartl M."/>
            <person name="Bobe J."/>
            <person name="Guiguen Y."/>
        </authorList>
    </citation>
    <scope>NUCLEOTIDE SEQUENCE [LARGE SCALE GENOMIC DNA]</scope>
    <source>
        <strain evidence="3">M_S1</strain>
        <tissue evidence="3">Blood</tissue>
    </source>
</reference>
<accession>A0A7J5ZWM3</accession>
<dbReference type="PANTHER" id="PTHR46478:SF1">
    <property type="entry name" value="VON WILLEBRAND FACTOR A DOMAIN-CONTAINING PROTEIN 3A"/>
    <property type="match status" value="1"/>
</dbReference>
<feature type="compositionally biased region" description="Polar residues" evidence="1">
    <location>
        <begin position="20"/>
        <end position="41"/>
    </location>
</feature>
<evidence type="ECO:0000259" key="2">
    <source>
        <dbReference type="Pfam" id="PF13768"/>
    </source>
</evidence>
<dbReference type="AlphaFoldDB" id="A0A7J5ZWM3"/>
<evidence type="ECO:0000313" key="3">
    <source>
        <dbReference type="EMBL" id="KAF4073638.1"/>
    </source>
</evidence>
<dbReference type="PANTHER" id="PTHR46478">
    <property type="entry name" value="VON WILLEBRAND FACTOR A DOMAIN-CONTAINING PROTEIN 3A"/>
    <property type="match status" value="1"/>
</dbReference>
<evidence type="ECO:0000256" key="1">
    <source>
        <dbReference type="SAM" id="MobiDB-lite"/>
    </source>
</evidence>
<comment type="caution">
    <text evidence="3">The sequence shown here is derived from an EMBL/GenBank/DDBJ whole genome shotgun (WGS) entry which is preliminary data.</text>
</comment>
<feature type="region of interest" description="Disordered" evidence="1">
    <location>
        <begin position="1"/>
        <end position="41"/>
    </location>
</feature>
<organism evidence="3 4">
    <name type="scientific">Ameiurus melas</name>
    <name type="common">Black bullhead</name>
    <name type="synonym">Silurus melas</name>
    <dbReference type="NCBI Taxonomy" id="219545"/>
    <lineage>
        <taxon>Eukaryota</taxon>
        <taxon>Metazoa</taxon>
        <taxon>Chordata</taxon>
        <taxon>Craniata</taxon>
        <taxon>Vertebrata</taxon>
        <taxon>Euteleostomi</taxon>
        <taxon>Actinopterygii</taxon>
        <taxon>Neopterygii</taxon>
        <taxon>Teleostei</taxon>
        <taxon>Ostariophysi</taxon>
        <taxon>Siluriformes</taxon>
        <taxon>Ictaluridae</taxon>
        <taxon>Ameiurus</taxon>
    </lineage>
</organism>
<keyword evidence="4" id="KW-1185">Reference proteome</keyword>
<name>A0A7J5ZWM3_AMEME</name>
<protein>
    <recommendedName>
        <fullName evidence="2">VWFA domain-containing protein</fullName>
    </recommendedName>
</protein>
<proteinExistence type="predicted"/>
<feature type="domain" description="VWFA" evidence="2">
    <location>
        <begin position="141"/>
        <end position="241"/>
    </location>
</feature>
<dbReference type="EMBL" id="JAAGNN010000023">
    <property type="protein sequence ID" value="KAF4073638.1"/>
    <property type="molecule type" value="Genomic_DNA"/>
</dbReference>
<evidence type="ECO:0000313" key="4">
    <source>
        <dbReference type="Proteomes" id="UP000593565"/>
    </source>
</evidence>
<gene>
    <name evidence="3" type="ORF">AMELA_G00245640</name>
</gene>
<dbReference type="Proteomes" id="UP000593565">
    <property type="component" value="Unassembled WGS sequence"/>
</dbReference>